<comment type="subcellular location">
    <subcellularLocation>
        <location evidence="1">Nucleus</location>
    </subcellularLocation>
</comment>
<evidence type="ECO:0000256" key="6">
    <source>
        <dbReference type="ARBA" id="ARBA00040054"/>
    </source>
</evidence>
<dbReference type="InterPro" id="IPR025741">
    <property type="entry name" value="FAM110_C"/>
</dbReference>
<evidence type="ECO:0000313" key="10">
    <source>
        <dbReference type="EMBL" id="KAK3519358.1"/>
    </source>
</evidence>
<evidence type="ECO:0000259" key="9">
    <source>
        <dbReference type="Pfam" id="PF14161"/>
    </source>
</evidence>
<feature type="domain" description="Centrosome-associated FAM110 C-terminal" evidence="8">
    <location>
        <begin position="206"/>
        <end position="316"/>
    </location>
</feature>
<name>A0AAE0UVI6_9TELE</name>
<dbReference type="Pfam" id="PF14161">
    <property type="entry name" value="FAM110_N"/>
    <property type="match status" value="1"/>
</dbReference>
<dbReference type="Pfam" id="PF14160">
    <property type="entry name" value="FAM110_C"/>
    <property type="match status" value="1"/>
</dbReference>
<dbReference type="PANTHER" id="PTHR13123">
    <property type="entry name" value="LD30288P"/>
    <property type="match status" value="1"/>
</dbReference>
<feature type="region of interest" description="Disordered" evidence="7">
    <location>
        <begin position="1"/>
        <end position="98"/>
    </location>
</feature>
<dbReference type="PANTHER" id="PTHR13123:SF8">
    <property type="entry name" value="F-BOX ONLY PROTEIN 25"/>
    <property type="match status" value="1"/>
</dbReference>
<proteinExistence type="predicted"/>
<gene>
    <name evidence="10" type="ORF">QTP70_026441</name>
</gene>
<dbReference type="SUPFAM" id="SSF81383">
    <property type="entry name" value="F-box domain"/>
    <property type="match status" value="1"/>
</dbReference>
<reference evidence="10" key="1">
    <citation type="submission" date="2023-06" db="EMBL/GenBank/DDBJ databases">
        <title>Male Hemibagrus guttatus genome.</title>
        <authorList>
            <person name="Bian C."/>
        </authorList>
    </citation>
    <scope>NUCLEOTIDE SEQUENCE</scope>
    <source>
        <strain evidence="10">Male_cb2023</strain>
        <tissue evidence="10">Muscle</tissue>
    </source>
</reference>
<dbReference type="AlphaFoldDB" id="A0AAE0UVI6"/>
<feature type="compositionally biased region" description="Basic and acidic residues" evidence="7">
    <location>
        <begin position="165"/>
        <end position="174"/>
    </location>
</feature>
<evidence type="ECO:0000313" key="11">
    <source>
        <dbReference type="Proteomes" id="UP001274896"/>
    </source>
</evidence>
<comment type="pathway">
    <text evidence="2">Protein modification; protein ubiquitination.</text>
</comment>
<dbReference type="GO" id="GO:0016567">
    <property type="term" value="P:protein ubiquitination"/>
    <property type="evidence" value="ECO:0007669"/>
    <property type="project" value="TreeGrafter"/>
</dbReference>
<sequence length="690" mass="78832">MLGASRILEKGPGYLRKQMELEREGKARRSAAERLAATKPNYVKSPQVTGSPSAPEPDTGSPCGRGCIDRNAPDPGRSACEQEENTVKRNSSKKRPDSILLYRQKCDLQRGLPGANYRRKRTLLKSLRERNSAGAPVSAAQGNASSSGSDQAHEEEEEEEEKEEEDKVKVKDNSNDNGPVLRRPERLNVARRAIEGGGSESERARKGVSRSHSDVSSRYSKNFADFDAFFKYCGLESDVVESLGKENFSSRSEEHELSHAKIRSISMALSDDEISHTSGDIDGIQEEEVKETRQQGSSVIERNARVIKWLYSCRNATAKRLKSNGRLIFVLSLCIVMKMPFLGQDWRSPGWSWIKTEDGWKPFEFFGANSKGFQLEELDNENKENLYGENVCEVAAKKRKKDFVNNNTRSQFLYKERWIYVQKESTRERHGYCTLGEAFNRLDFSSAIQDIRRFNYVVKLLHLIAKSQLTSLSGAAQKNYFNVLEKIVRKALDDHQNPRLIKALLQDLSSVLGTLIREVGKSVLVGNINIWLCRLETIHNWQQQLNNLQIPKRISNGMTLSDLPLHMQNNILYKFSDACDIINLGQATPTLHMLSEDRQLWKKLCQFHFAEKQFCRHLIMSEKGHVDWKLMFFTLQKYYPKKEQYGDTLHFCRHCSILFWKDSGHPCTANDPDSCLTPVSPQHFIDLFKF</sequence>
<feature type="domain" description="Centrosome-associated FAM110 N-terminal" evidence="9">
    <location>
        <begin position="6"/>
        <end position="52"/>
    </location>
</feature>
<dbReference type="GO" id="GO:0005737">
    <property type="term" value="C:cytoplasm"/>
    <property type="evidence" value="ECO:0007669"/>
    <property type="project" value="TreeGrafter"/>
</dbReference>
<organism evidence="10 11">
    <name type="scientific">Hemibagrus guttatus</name>
    <dbReference type="NCBI Taxonomy" id="175788"/>
    <lineage>
        <taxon>Eukaryota</taxon>
        <taxon>Metazoa</taxon>
        <taxon>Chordata</taxon>
        <taxon>Craniata</taxon>
        <taxon>Vertebrata</taxon>
        <taxon>Euteleostomi</taxon>
        <taxon>Actinopterygii</taxon>
        <taxon>Neopterygii</taxon>
        <taxon>Teleostei</taxon>
        <taxon>Ostariophysi</taxon>
        <taxon>Siluriformes</taxon>
        <taxon>Bagridae</taxon>
        <taxon>Hemibagrus</taxon>
    </lineage>
</organism>
<keyword evidence="3" id="KW-0833">Ubl conjugation pathway</keyword>
<feature type="compositionally biased region" description="Low complexity" evidence="7">
    <location>
        <begin position="138"/>
        <end position="150"/>
    </location>
</feature>
<evidence type="ECO:0000256" key="1">
    <source>
        <dbReference type="ARBA" id="ARBA00004123"/>
    </source>
</evidence>
<dbReference type="InterPro" id="IPR036047">
    <property type="entry name" value="F-box-like_dom_sf"/>
</dbReference>
<keyword evidence="11" id="KW-1185">Reference proteome</keyword>
<evidence type="ECO:0000259" key="8">
    <source>
        <dbReference type="Pfam" id="PF14160"/>
    </source>
</evidence>
<evidence type="ECO:0000256" key="7">
    <source>
        <dbReference type="SAM" id="MobiDB-lite"/>
    </source>
</evidence>
<accession>A0AAE0UVI6</accession>
<dbReference type="InterPro" id="IPR040394">
    <property type="entry name" value="FBX25/32"/>
</dbReference>
<dbReference type="GO" id="GO:0005634">
    <property type="term" value="C:nucleus"/>
    <property type="evidence" value="ECO:0007669"/>
    <property type="project" value="UniProtKB-SubCell"/>
</dbReference>
<comment type="function">
    <text evidence="5">Substrate-recognition component of the SCF (SKP1-CUL1-F-box protein)-type E3 ubiquitin ligase complex. May play a role in accumulation of expanded polyglutamine (polyQ) protein huntingtin (HTT).</text>
</comment>
<feature type="compositionally biased region" description="Basic and acidic residues" evidence="7">
    <location>
        <begin position="17"/>
        <end position="32"/>
    </location>
</feature>
<evidence type="ECO:0000256" key="5">
    <source>
        <dbReference type="ARBA" id="ARBA00037710"/>
    </source>
</evidence>
<keyword evidence="4" id="KW-0539">Nucleus</keyword>
<feature type="compositionally biased region" description="Basic and acidic residues" evidence="7">
    <location>
        <begin position="182"/>
        <end position="215"/>
    </location>
</feature>
<evidence type="ECO:0000256" key="3">
    <source>
        <dbReference type="ARBA" id="ARBA00022786"/>
    </source>
</evidence>
<dbReference type="InterPro" id="IPR025739">
    <property type="entry name" value="FAM110_N"/>
</dbReference>
<evidence type="ECO:0000256" key="2">
    <source>
        <dbReference type="ARBA" id="ARBA00004906"/>
    </source>
</evidence>
<dbReference type="Proteomes" id="UP001274896">
    <property type="component" value="Unassembled WGS sequence"/>
</dbReference>
<evidence type="ECO:0000256" key="4">
    <source>
        <dbReference type="ARBA" id="ARBA00023242"/>
    </source>
</evidence>
<dbReference type="EMBL" id="JAUCMX010000017">
    <property type="protein sequence ID" value="KAK3519358.1"/>
    <property type="molecule type" value="Genomic_DNA"/>
</dbReference>
<feature type="region of interest" description="Disordered" evidence="7">
    <location>
        <begin position="128"/>
        <end position="217"/>
    </location>
</feature>
<feature type="compositionally biased region" description="Acidic residues" evidence="7">
    <location>
        <begin position="153"/>
        <end position="164"/>
    </location>
</feature>
<dbReference type="GO" id="GO:0019005">
    <property type="term" value="C:SCF ubiquitin ligase complex"/>
    <property type="evidence" value="ECO:0007669"/>
    <property type="project" value="TreeGrafter"/>
</dbReference>
<protein>
    <recommendedName>
        <fullName evidence="6">F-box only protein 25</fullName>
    </recommendedName>
</protein>
<dbReference type="CDD" id="cd22099">
    <property type="entry name" value="F-box_FBXO25"/>
    <property type="match status" value="1"/>
</dbReference>
<comment type="caution">
    <text evidence="10">The sequence shown here is derived from an EMBL/GenBank/DDBJ whole genome shotgun (WGS) entry which is preliminary data.</text>
</comment>